<dbReference type="OrthoDB" id="9810929at2"/>
<keyword evidence="5" id="KW-1185">Reference proteome</keyword>
<dbReference type="Pfam" id="PF13439">
    <property type="entry name" value="Glyco_transf_4"/>
    <property type="match status" value="1"/>
</dbReference>
<dbReference type="STRING" id="1033734.GCA_000285535_04092"/>
<protein>
    <submittedName>
        <fullName evidence="4">N-acetyl-alpha-D-glucosaminyl L-malate synthase BshA</fullName>
    </submittedName>
</protein>
<evidence type="ECO:0000259" key="3">
    <source>
        <dbReference type="Pfam" id="PF13439"/>
    </source>
</evidence>
<feature type="domain" description="Glycosyl transferase family 1" evidence="2">
    <location>
        <begin position="186"/>
        <end position="349"/>
    </location>
</feature>
<accession>A0A4S3Q125</accession>
<feature type="domain" description="Glycosyltransferase subfamily 4-like N-terminal" evidence="3">
    <location>
        <begin position="13"/>
        <end position="177"/>
    </location>
</feature>
<dbReference type="NCBIfam" id="TIGR03999">
    <property type="entry name" value="thiol_BshA"/>
    <property type="match status" value="1"/>
</dbReference>
<dbReference type="SUPFAM" id="SSF53756">
    <property type="entry name" value="UDP-Glycosyltransferase/glycogen phosphorylase"/>
    <property type="match status" value="1"/>
</dbReference>
<comment type="similarity">
    <text evidence="1">Belongs to the glycosyltransferase group 1 family. Glycosyltransferase 4 subfamily.</text>
</comment>
<dbReference type="InterPro" id="IPR001296">
    <property type="entry name" value="Glyco_trans_1"/>
</dbReference>
<dbReference type="PANTHER" id="PTHR45947:SF3">
    <property type="entry name" value="SULFOQUINOVOSYL TRANSFERASE SQD2"/>
    <property type="match status" value="1"/>
</dbReference>
<reference evidence="4 5" key="1">
    <citation type="journal article" date="2019" name="Indoor Air">
        <title>Impacts of indoor surface finishes on bacterial viability.</title>
        <authorList>
            <person name="Hu J."/>
            <person name="Maamar S.B."/>
            <person name="Glawe A.J."/>
            <person name="Gottel N."/>
            <person name="Gilbert J.A."/>
            <person name="Hartmann E.M."/>
        </authorList>
    </citation>
    <scope>NUCLEOTIDE SEQUENCE [LARGE SCALE GENOMIC DNA]</scope>
    <source>
        <strain evidence="4 5">AF060A6</strain>
    </source>
</reference>
<dbReference type="GO" id="GO:0071793">
    <property type="term" value="P:bacillithiol biosynthetic process"/>
    <property type="evidence" value="ECO:0007669"/>
    <property type="project" value="InterPro"/>
</dbReference>
<comment type="caution">
    <text evidence="4">The sequence shown here is derived from an EMBL/GenBank/DDBJ whole genome shotgun (WGS) entry which is preliminary data.</text>
</comment>
<dbReference type="Pfam" id="PF00534">
    <property type="entry name" value="Glycos_transf_1"/>
    <property type="match status" value="1"/>
</dbReference>
<dbReference type="AlphaFoldDB" id="A0A4S3Q125"/>
<proteinExistence type="inferred from homology"/>
<gene>
    <name evidence="4" type="primary">bshA</name>
    <name evidence="4" type="ORF">E1I69_02000</name>
</gene>
<evidence type="ECO:0000313" key="4">
    <source>
        <dbReference type="EMBL" id="THE15112.1"/>
    </source>
</evidence>
<evidence type="ECO:0000259" key="2">
    <source>
        <dbReference type="Pfam" id="PF00534"/>
    </source>
</evidence>
<evidence type="ECO:0000256" key="1">
    <source>
        <dbReference type="ARBA" id="ARBA00009481"/>
    </source>
</evidence>
<dbReference type="InterPro" id="IPR028098">
    <property type="entry name" value="Glyco_trans_4-like_N"/>
</dbReference>
<sequence length="377" mass="42400">MKLKIGITCYPSVGGSGIVATELGKLLAEKGHEIHFISSSLPFRLNKIYTNIYFHEVEVNQYSVFKYPPYDLALASKMAEVTKREKLDLLHVHYAIPHAACAYLAKQMVGGDVKIVTTLHGTDITVLGYDPSLTELIRFGIEQSDAVTAVSKSLVEQTYELIEPKKEIKTIYNFVDEKIYYKRKVDDLREQYGIQEDEKVIIHVSNFRKVKRVPDVVQAFNLIQKEVKSKLLLVGDGPELTTACKLINKFGLNDKVLLLGKQENLPELYSISDLKLLLSEKESFGLVLIEAMACGVPTIGTNTGGIPEVIDEGIDGYICELGDIEDIASKSIALLKDSDLHRKMSNQAIRSVQEKFNSERIVNDYEDLYYSILEDKR</sequence>
<organism evidence="4 5">
    <name type="scientific">Bacillus timonensis</name>
    <dbReference type="NCBI Taxonomy" id="1033734"/>
    <lineage>
        <taxon>Bacteria</taxon>
        <taxon>Bacillati</taxon>
        <taxon>Bacillota</taxon>
        <taxon>Bacilli</taxon>
        <taxon>Bacillales</taxon>
        <taxon>Bacillaceae</taxon>
        <taxon>Bacillus</taxon>
    </lineage>
</organism>
<dbReference type="Proteomes" id="UP000306477">
    <property type="component" value="Unassembled WGS sequence"/>
</dbReference>
<dbReference type="InterPro" id="IPR023881">
    <property type="entry name" value="Thiol_BshA"/>
</dbReference>
<name>A0A4S3Q125_9BACI</name>
<dbReference type="InterPro" id="IPR050194">
    <property type="entry name" value="Glycosyltransferase_grp1"/>
</dbReference>
<dbReference type="Gene3D" id="3.40.50.2000">
    <property type="entry name" value="Glycogen Phosphorylase B"/>
    <property type="match status" value="2"/>
</dbReference>
<dbReference type="GO" id="GO:0016757">
    <property type="term" value="F:glycosyltransferase activity"/>
    <property type="evidence" value="ECO:0007669"/>
    <property type="project" value="InterPro"/>
</dbReference>
<evidence type="ECO:0000313" key="5">
    <source>
        <dbReference type="Proteomes" id="UP000306477"/>
    </source>
</evidence>
<dbReference type="PANTHER" id="PTHR45947">
    <property type="entry name" value="SULFOQUINOVOSYL TRANSFERASE SQD2"/>
    <property type="match status" value="1"/>
</dbReference>
<dbReference type="EMBL" id="SLUB01000002">
    <property type="protein sequence ID" value="THE15112.1"/>
    <property type="molecule type" value="Genomic_DNA"/>
</dbReference>
<dbReference type="RefSeq" id="WP_136377963.1">
    <property type="nucleotide sequence ID" value="NZ_SLUB01000002.1"/>
</dbReference>